<dbReference type="RefSeq" id="WP_184090254.1">
    <property type="nucleotide sequence ID" value="NZ_JACIJF010000013.1"/>
</dbReference>
<evidence type="ECO:0000313" key="10">
    <source>
        <dbReference type="Proteomes" id="UP000527143"/>
    </source>
</evidence>
<accession>A0A840YP01</accession>
<evidence type="ECO:0000256" key="1">
    <source>
        <dbReference type="ARBA" id="ARBA00004651"/>
    </source>
</evidence>
<dbReference type="NCBIfam" id="TIGR02602">
    <property type="entry name" value="8TM_EpsH"/>
    <property type="match status" value="1"/>
</dbReference>
<sequence>MMENSYVKAERAAGIREFVPTASWPSLLSQAILTSGLLALAAPTLWTLARWSWSTESGAHGPIVLATGLWLLWHERRLVMPSVPATFVTAGLVLLIAFPLYYIGRVTQILLAEGIALFAIIIAVAALKLGWSTVIRFWFPILYLAFILSPPENWLFVATRPLKSALAAGSIDIMAALGFDIAGTASMILIDGYKLQVAAACSGVNSLIGIIAIGLFYIYLRHGSQARYAAVMVILLVPLAVLTNFLRIIILILVTHAYGDGAAFDFAHDFGGIAIFGLALVLLLALDEVMYPLVRRIGWVR</sequence>
<evidence type="ECO:0000256" key="5">
    <source>
        <dbReference type="ARBA" id="ARBA00022801"/>
    </source>
</evidence>
<keyword evidence="6 8" id="KW-1133">Transmembrane helix</keyword>
<dbReference type="InterPro" id="IPR019127">
    <property type="entry name" value="Exosortase"/>
</dbReference>
<dbReference type="GO" id="GO:0008233">
    <property type="term" value="F:peptidase activity"/>
    <property type="evidence" value="ECO:0007669"/>
    <property type="project" value="UniProtKB-KW"/>
</dbReference>
<dbReference type="NCBIfam" id="TIGR04178">
    <property type="entry name" value="exo_archaeo"/>
    <property type="match status" value="1"/>
</dbReference>
<dbReference type="InterPro" id="IPR026392">
    <property type="entry name" value="Exo/Archaeosortase_dom"/>
</dbReference>
<keyword evidence="4 8" id="KW-0812">Transmembrane</keyword>
<evidence type="ECO:0000256" key="4">
    <source>
        <dbReference type="ARBA" id="ARBA00022692"/>
    </source>
</evidence>
<evidence type="ECO:0000313" key="9">
    <source>
        <dbReference type="EMBL" id="MBB5712176.1"/>
    </source>
</evidence>
<reference evidence="9 10" key="1">
    <citation type="submission" date="2020-08" db="EMBL/GenBank/DDBJ databases">
        <title>Genomic Encyclopedia of Type Strains, Phase IV (KMG-IV): sequencing the most valuable type-strain genomes for metagenomic binning, comparative biology and taxonomic classification.</title>
        <authorList>
            <person name="Goeker M."/>
        </authorList>
    </citation>
    <scope>NUCLEOTIDE SEQUENCE [LARGE SCALE GENOMIC DNA]</scope>
    <source>
        <strain evidence="9 10">DSM 26736</strain>
    </source>
</reference>
<keyword evidence="5" id="KW-0378">Hydrolase</keyword>
<feature type="transmembrane region" description="Helical" evidence="8">
    <location>
        <begin position="232"/>
        <end position="254"/>
    </location>
</feature>
<name>A0A840YP01_9SPHN</name>
<feature type="transmembrane region" description="Helical" evidence="8">
    <location>
        <begin position="266"/>
        <end position="286"/>
    </location>
</feature>
<feature type="transmembrane region" description="Helical" evidence="8">
    <location>
        <begin position="85"/>
        <end position="103"/>
    </location>
</feature>
<organism evidence="9 10">
    <name type="scientific">Sphingomonas xinjiangensis</name>
    <dbReference type="NCBI Taxonomy" id="643568"/>
    <lineage>
        <taxon>Bacteria</taxon>
        <taxon>Pseudomonadati</taxon>
        <taxon>Pseudomonadota</taxon>
        <taxon>Alphaproteobacteria</taxon>
        <taxon>Sphingomonadales</taxon>
        <taxon>Sphingomonadaceae</taxon>
        <taxon>Sphingomonas</taxon>
    </lineage>
</organism>
<feature type="transmembrane region" description="Helical" evidence="8">
    <location>
        <begin position="27"/>
        <end position="46"/>
    </location>
</feature>
<keyword evidence="3" id="KW-0645">Protease</keyword>
<evidence type="ECO:0000256" key="3">
    <source>
        <dbReference type="ARBA" id="ARBA00022670"/>
    </source>
</evidence>
<dbReference type="GO" id="GO:0006508">
    <property type="term" value="P:proteolysis"/>
    <property type="evidence" value="ECO:0007669"/>
    <property type="project" value="UniProtKB-KW"/>
</dbReference>
<protein>
    <submittedName>
        <fullName evidence="9">Exosortase</fullName>
    </submittedName>
</protein>
<evidence type="ECO:0000256" key="6">
    <source>
        <dbReference type="ARBA" id="ARBA00022989"/>
    </source>
</evidence>
<dbReference type="EMBL" id="JACIJF010000013">
    <property type="protein sequence ID" value="MBB5712176.1"/>
    <property type="molecule type" value="Genomic_DNA"/>
</dbReference>
<gene>
    <name evidence="9" type="ORF">FHT02_003433</name>
</gene>
<keyword evidence="10" id="KW-1185">Reference proteome</keyword>
<keyword evidence="2" id="KW-1003">Cell membrane</keyword>
<comment type="caution">
    <text evidence="9">The sequence shown here is derived from an EMBL/GenBank/DDBJ whole genome shotgun (WGS) entry which is preliminary data.</text>
</comment>
<keyword evidence="7 8" id="KW-0472">Membrane</keyword>
<dbReference type="InterPro" id="IPR013426">
    <property type="entry name" value="EpsH-like"/>
</dbReference>
<dbReference type="Proteomes" id="UP000527143">
    <property type="component" value="Unassembled WGS sequence"/>
</dbReference>
<evidence type="ECO:0000256" key="7">
    <source>
        <dbReference type="ARBA" id="ARBA00023136"/>
    </source>
</evidence>
<proteinExistence type="predicted"/>
<feature type="transmembrane region" description="Helical" evidence="8">
    <location>
        <begin position="137"/>
        <end position="158"/>
    </location>
</feature>
<dbReference type="AlphaFoldDB" id="A0A840YP01"/>
<feature type="transmembrane region" description="Helical" evidence="8">
    <location>
        <begin position="165"/>
        <end position="190"/>
    </location>
</feature>
<dbReference type="Pfam" id="PF09721">
    <property type="entry name" value="Exosortase_EpsH"/>
    <property type="match status" value="1"/>
</dbReference>
<evidence type="ECO:0000256" key="8">
    <source>
        <dbReference type="SAM" id="Phobius"/>
    </source>
</evidence>
<feature type="transmembrane region" description="Helical" evidence="8">
    <location>
        <begin position="58"/>
        <end position="73"/>
    </location>
</feature>
<comment type="subcellular location">
    <subcellularLocation>
        <location evidence="1">Cell membrane</location>
        <topology evidence="1">Multi-pass membrane protein</topology>
    </subcellularLocation>
</comment>
<feature type="transmembrane region" description="Helical" evidence="8">
    <location>
        <begin position="196"/>
        <end position="220"/>
    </location>
</feature>
<dbReference type="GO" id="GO:0005886">
    <property type="term" value="C:plasma membrane"/>
    <property type="evidence" value="ECO:0007669"/>
    <property type="project" value="UniProtKB-SubCell"/>
</dbReference>
<feature type="transmembrane region" description="Helical" evidence="8">
    <location>
        <begin position="110"/>
        <end position="131"/>
    </location>
</feature>
<evidence type="ECO:0000256" key="2">
    <source>
        <dbReference type="ARBA" id="ARBA00022475"/>
    </source>
</evidence>